<evidence type="ECO:0000313" key="2">
    <source>
        <dbReference type="EMBL" id="GAA3549714.1"/>
    </source>
</evidence>
<gene>
    <name evidence="2" type="ORF">GCM10022295_34670</name>
</gene>
<accession>A0ABP6WEN2</accession>
<dbReference type="PANTHER" id="PTHR38133:SF1">
    <property type="entry name" value="SLR1429 PROTEIN"/>
    <property type="match status" value="1"/>
</dbReference>
<evidence type="ECO:0000256" key="1">
    <source>
        <dbReference type="SAM" id="MobiDB-lite"/>
    </source>
</evidence>
<evidence type="ECO:0008006" key="4">
    <source>
        <dbReference type="Google" id="ProtNLM"/>
    </source>
</evidence>
<comment type="caution">
    <text evidence="2">The sequence shown here is derived from an EMBL/GenBank/DDBJ whole genome shotgun (WGS) entry which is preliminary data.</text>
</comment>
<keyword evidence="3" id="KW-1185">Reference proteome</keyword>
<dbReference type="Proteomes" id="UP001500707">
    <property type="component" value="Unassembled WGS sequence"/>
</dbReference>
<feature type="compositionally biased region" description="Polar residues" evidence="1">
    <location>
        <begin position="187"/>
        <end position="206"/>
    </location>
</feature>
<organism evidence="2 3">
    <name type="scientific">Streptomyces osmaniensis</name>
    <dbReference type="NCBI Taxonomy" id="593134"/>
    <lineage>
        <taxon>Bacteria</taxon>
        <taxon>Bacillati</taxon>
        <taxon>Actinomycetota</taxon>
        <taxon>Actinomycetes</taxon>
        <taxon>Kitasatosporales</taxon>
        <taxon>Streptomycetaceae</taxon>
        <taxon>Streptomyces</taxon>
    </lineage>
</organism>
<protein>
    <recommendedName>
        <fullName evidence="4">SWF or SNF family helicase</fullName>
    </recommendedName>
</protein>
<reference evidence="3" key="1">
    <citation type="journal article" date="2019" name="Int. J. Syst. Evol. Microbiol.">
        <title>The Global Catalogue of Microorganisms (GCM) 10K type strain sequencing project: providing services to taxonomists for standard genome sequencing and annotation.</title>
        <authorList>
            <consortium name="The Broad Institute Genomics Platform"/>
            <consortium name="The Broad Institute Genome Sequencing Center for Infectious Disease"/>
            <person name="Wu L."/>
            <person name="Ma J."/>
        </authorList>
    </citation>
    <scope>NUCLEOTIDE SEQUENCE [LARGE SCALE GENOMIC DNA]</scope>
    <source>
        <strain evidence="3">JCM 17656</strain>
    </source>
</reference>
<dbReference type="RefSeq" id="WP_346182446.1">
    <property type="nucleotide sequence ID" value="NZ_BAABCE010000006.1"/>
</dbReference>
<evidence type="ECO:0000313" key="3">
    <source>
        <dbReference type="Proteomes" id="UP001500707"/>
    </source>
</evidence>
<dbReference type="PANTHER" id="PTHR38133">
    <property type="entry name" value="SLR1429 PROTEIN"/>
    <property type="match status" value="1"/>
</dbReference>
<proteinExistence type="predicted"/>
<name>A0ABP6WEN2_9ACTN</name>
<sequence length="430" mass="46002">MTRYEGDSERTFAALPPAHGKGFALTWWGQAWLKALEETALDLSQLKAGRRLARAGAVGAVSVRPGRITALVRGRDRTAHRADVLLEELTGNQWDRFLEMAVERAGHVAALLDREMPPHLVEDAAATGIELLPGMGDLEPQCGCEAWDHCAHTAALCYQVARLLDQDPFVLLLMRGRGERGLLNDLQARSTATATSRPEPSDTSARSEPEGVDAAEAYGMGDILPPLPPLPELPAEPGTPPSLDTETPAGPGVDPGALEFLAACTAVEAHRLLAEALRIDAEQHFAGPELRLDQDVVRLAAGSPVAGVAERLVDGSGRSREGLATAVQVWQTGGAAALAVLDEEWTVEGETLARARAALESAWDDDDRPALRAKGNRWTVVGASGQLRLGRDGRWWPYRKERGRWTPAGGPAQDPGTALAAVRLADEEQA</sequence>
<feature type="compositionally biased region" description="Pro residues" evidence="1">
    <location>
        <begin position="225"/>
        <end position="240"/>
    </location>
</feature>
<feature type="region of interest" description="Disordered" evidence="1">
    <location>
        <begin position="184"/>
        <end position="250"/>
    </location>
</feature>
<dbReference type="EMBL" id="BAABCE010000006">
    <property type="protein sequence ID" value="GAA3549714.1"/>
    <property type="molecule type" value="Genomic_DNA"/>
</dbReference>